<reference evidence="2 3" key="1">
    <citation type="journal article" date="2016" name="Mol. Biol. Evol.">
        <title>Comparative Genomics of Early-Diverging Mushroom-Forming Fungi Provides Insights into the Origins of Lignocellulose Decay Capabilities.</title>
        <authorList>
            <person name="Nagy L.G."/>
            <person name="Riley R."/>
            <person name="Tritt A."/>
            <person name="Adam C."/>
            <person name="Daum C."/>
            <person name="Floudas D."/>
            <person name="Sun H."/>
            <person name="Yadav J.S."/>
            <person name="Pangilinan J."/>
            <person name="Larsson K.H."/>
            <person name="Matsuura K."/>
            <person name="Barry K."/>
            <person name="Labutti K."/>
            <person name="Kuo R."/>
            <person name="Ohm R.A."/>
            <person name="Bhattacharya S.S."/>
            <person name="Shirouzu T."/>
            <person name="Yoshinaga Y."/>
            <person name="Martin F.M."/>
            <person name="Grigoriev I.V."/>
            <person name="Hibbett D.S."/>
        </authorList>
    </citation>
    <scope>NUCLEOTIDE SEQUENCE [LARGE SCALE GENOMIC DNA]</scope>
    <source>
        <strain evidence="2 3">CBS 109695</strain>
    </source>
</reference>
<dbReference type="EMBL" id="KV417698">
    <property type="protein sequence ID" value="KZP09508.1"/>
    <property type="molecule type" value="Genomic_DNA"/>
</dbReference>
<dbReference type="OrthoDB" id="100006at2759"/>
<evidence type="ECO:0000313" key="3">
    <source>
        <dbReference type="Proteomes" id="UP000076532"/>
    </source>
</evidence>
<dbReference type="AlphaFoldDB" id="A0A165YFN2"/>
<proteinExistence type="predicted"/>
<dbReference type="Proteomes" id="UP000076532">
    <property type="component" value="Unassembled WGS sequence"/>
</dbReference>
<organism evidence="2 3">
    <name type="scientific">Athelia psychrophila</name>
    <dbReference type="NCBI Taxonomy" id="1759441"/>
    <lineage>
        <taxon>Eukaryota</taxon>
        <taxon>Fungi</taxon>
        <taxon>Dikarya</taxon>
        <taxon>Basidiomycota</taxon>
        <taxon>Agaricomycotina</taxon>
        <taxon>Agaricomycetes</taxon>
        <taxon>Agaricomycetidae</taxon>
        <taxon>Atheliales</taxon>
        <taxon>Atheliaceae</taxon>
        <taxon>Athelia</taxon>
    </lineage>
</organism>
<feature type="non-terminal residue" evidence="2">
    <location>
        <position position="93"/>
    </location>
</feature>
<keyword evidence="1" id="KW-0472">Membrane</keyword>
<keyword evidence="1" id="KW-1133">Transmembrane helix</keyword>
<protein>
    <submittedName>
        <fullName evidence="2">Uncharacterized protein</fullName>
    </submittedName>
</protein>
<name>A0A165YFN2_9AGAM</name>
<sequence>MGLIAYQLVFTLIILPLSVVRWTLNFSIVKNKFTVLTFATHPPSQPFRLIQCLPLSVHPHQAPHAPRHASASATSVLAPIGARATELGHETRT</sequence>
<accession>A0A165YFN2</accession>
<evidence type="ECO:0000256" key="1">
    <source>
        <dbReference type="SAM" id="Phobius"/>
    </source>
</evidence>
<keyword evidence="1" id="KW-0812">Transmembrane</keyword>
<evidence type="ECO:0000313" key="2">
    <source>
        <dbReference type="EMBL" id="KZP09508.1"/>
    </source>
</evidence>
<keyword evidence="3" id="KW-1185">Reference proteome</keyword>
<feature type="transmembrane region" description="Helical" evidence="1">
    <location>
        <begin position="6"/>
        <end position="24"/>
    </location>
</feature>
<gene>
    <name evidence="2" type="ORF">FIBSPDRAFT_938458</name>
</gene>